<dbReference type="InterPro" id="IPR029063">
    <property type="entry name" value="SAM-dependent_MTases_sf"/>
</dbReference>
<comment type="caution">
    <text evidence="2">The sequence shown here is derived from an EMBL/GenBank/DDBJ whole genome shotgun (WGS) entry which is preliminary data.</text>
</comment>
<evidence type="ECO:0000313" key="2">
    <source>
        <dbReference type="EMBL" id="GFR52498.1"/>
    </source>
</evidence>
<name>A0AAD3E310_9CHLO</name>
<dbReference type="InterPro" id="IPR019410">
    <property type="entry name" value="Methyltransf_16"/>
</dbReference>
<dbReference type="PANTHER" id="PTHR14614:SF132">
    <property type="entry name" value="PROTEIN-LYSINE METHYLTRANSFERASE C42C1.13"/>
    <property type="match status" value="1"/>
</dbReference>
<proteinExistence type="predicted"/>
<dbReference type="AlphaFoldDB" id="A0AAD3E310"/>
<feature type="region of interest" description="Disordered" evidence="1">
    <location>
        <begin position="358"/>
        <end position="377"/>
    </location>
</feature>
<organism evidence="2 3">
    <name type="scientific">Astrephomene gubernaculifera</name>
    <dbReference type="NCBI Taxonomy" id="47775"/>
    <lineage>
        <taxon>Eukaryota</taxon>
        <taxon>Viridiplantae</taxon>
        <taxon>Chlorophyta</taxon>
        <taxon>core chlorophytes</taxon>
        <taxon>Chlorophyceae</taxon>
        <taxon>CS clade</taxon>
        <taxon>Chlamydomonadales</taxon>
        <taxon>Astrephomenaceae</taxon>
        <taxon>Astrephomene</taxon>
    </lineage>
</organism>
<sequence length="425" mass="42905">MALVPYRVSGAAADQRASERLLQLPGGVTLRLLQWPALSGASAASASASTTAPASSSSSCCSLPGNATAPGPAAAALTSLATSSAAATAAAAVQPTTPQLHAAAAAAAAANVTVTRVGQSQLRLEDGCGRSRGAAPLVGPKPPLSSLANVGLVVWQAGFLLAEYLLRVAPFAGQRKGDDAASSWRSLTVVDLGTGSGVVGIALALAGARVLLTDLPHVLPLTEANVAANCDPRVCRTTICSYRWGDDPAARVNVAQHSFGSGTDAGADGGGEREPFQSPTLSPLAGIQPDVITAADVLYHQELLPPLMAAVQRLSAPYTVTYVSYRVRHGGEVAAFVRLAEAAGFAASAVRDADLHTEYRGNNGGDGDGDDGSVEDMEVGEDDAGQWVGDGCGAGGGQRPGSYGILRLCRRDCLVAVTEPSTVGS</sequence>
<evidence type="ECO:0000313" key="3">
    <source>
        <dbReference type="Proteomes" id="UP001054857"/>
    </source>
</evidence>
<protein>
    <submittedName>
        <fullName evidence="2">Uncharacterized protein</fullName>
    </submittedName>
</protein>
<dbReference type="EMBL" id="BMAR01000065">
    <property type="protein sequence ID" value="GFR52498.1"/>
    <property type="molecule type" value="Genomic_DNA"/>
</dbReference>
<dbReference type="SUPFAM" id="SSF53335">
    <property type="entry name" value="S-adenosyl-L-methionine-dependent methyltransferases"/>
    <property type="match status" value="1"/>
</dbReference>
<dbReference type="Gene3D" id="3.40.50.150">
    <property type="entry name" value="Vaccinia Virus protein VP39"/>
    <property type="match status" value="1"/>
</dbReference>
<evidence type="ECO:0000256" key="1">
    <source>
        <dbReference type="SAM" id="MobiDB-lite"/>
    </source>
</evidence>
<feature type="region of interest" description="Disordered" evidence="1">
    <location>
        <begin position="261"/>
        <end position="282"/>
    </location>
</feature>
<dbReference type="Pfam" id="PF10294">
    <property type="entry name" value="Methyltransf_16"/>
    <property type="match status" value="2"/>
</dbReference>
<dbReference type="PANTHER" id="PTHR14614">
    <property type="entry name" value="HEPATOCELLULAR CARCINOMA-ASSOCIATED ANTIGEN"/>
    <property type="match status" value="1"/>
</dbReference>
<gene>
    <name evidence="2" type="ORF">Agub_g15037</name>
</gene>
<accession>A0AAD3E310</accession>
<dbReference type="Proteomes" id="UP001054857">
    <property type="component" value="Unassembled WGS sequence"/>
</dbReference>
<keyword evidence="3" id="KW-1185">Reference proteome</keyword>
<reference evidence="2 3" key="1">
    <citation type="journal article" date="2021" name="Sci. Rep.">
        <title>Genome sequencing of the multicellular alga Astrephomene provides insights into convergent evolution of germ-soma differentiation.</title>
        <authorList>
            <person name="Yamashita S."/>
            <person name="Yamamoto K."/>
            <person name="Matsuzaki R."/>
            <person name="Suzuki S."/>
            <person name="Yamaguchi H."/>
            <person name="Hirooka S."/>
            <person name="Minakuchi Y."/>
            <person name="Miyagishima S."/>
            <person name="Kawachi M."/>
            <person name="Toyoda A."/>
            <person name="Nozaki H."/>
        </authorList>
    </citation>
    <scope>NUCLEOTIDE SEQUENCE [LARGE SCALE GENOMIC DNA]</scope>
    <source>
        <strain evidence="2 3">NIES-4017</strain>
    </source>
</reference>
<feature type="compositionally biased region" description="Acidic residues" evidence="1">
    <location>
        <begin position="367"/>
        <end position="377"/>
    </location>
</feature>